<protein>
    <submittedName>
        <fullName evidence="9">Uncharacterized protein LOC116215366</fullName>
    </submittedName>
</protein>
<comment type="subcellular location">
    <subcellularLocation>
        <location evidence="1">Cell membrane</location>
        <topology evidence="1">Single-pass membrane protein</topology>
    </subcellularLocation>
</comment>
<proteinExistence type="inferred from homology"/>
<dbReference type="InterPro" id="IPR052153">
    <property type="entry name" value="DVL/RTFL_small_peptides"/>
</dbReference>
<gene>
    <name evidence="9" type="primary">LOC116215366</name>
</gene>
<evidence type="ECO:0000256" key="2">
    <source>
        <dbReference type="ARBA" id="ARBA00022473"/>
    </source>
</evidence>
<reference evidence="9" key="2">
    <citation type="submission" date="2025-08" db="UniProtKB">
        <authorList>
            <consortium name="RefSeq"/>
        </authorList>
    </citation>
    <scope>IDENTIFICATION</scope>
    <source>
        <tissue evidence="9">Leaf</tissue>
    </source>
</reference>
<keyword evidence="4" id="KW-0812">Transmembrane</keyword>
<evidence type="ECO:0000256" key="1">
    <source>
        <dbReference type="ARBA" id="ARBA00004162"/>
    </source>
</evidence>
<dbReference type="GO" id="GO:0048367">
    <property type="term" value="P:shoot system development"/>
    <property type="evidence" value="ECO:0007669"/>
    <property type="project" value="UniProtKB-ARBA"/>
</dbReference>
<keyword evidence="8" id="KW-1185">Reference proteome</keyword>
<reference evidence="8" key="1">
    <citation type="journal article" date="2020" name="Plant Biotechnol. J.">
        <title>The pomegranate (Punica granatum L.) draft genome dissects genetic divergence between soft- and hard-seeded cultivars.</title>
        <authorList>
            <person name="Luo X."/>
            <person name="Li H."/>
            <person name="Wu Z."/>
            <person name="Yao W."/>
            <person name="Zhao P."/>
            <person name="Cao D."/>
            <person name="Yu H."/>
            <person name="Li K."/>
            <person name="Poudel K."/>
            <person name="Zhao D."/>
            <person name="Zhang F."/>
            <person name="Xia X."/>
            <person name="Chen L."/>
            <person name="Wang Q."/>
            <person name="Jing D."/>
            <person name="Cao S."/>
        </authorList>
    </citation>
    <scope>NUCLEOTIDE SEQUENCE [LARGE SCALE GENOMIC DNA]</scope>
    <source>
        <strain evidence="8">cv. Tunisia</strain>
    </source>
</reference>
<dbReference type="GO" id="GO:0008285">
    <property type="term" value="P:negative regulation of cell population proliferation"/>
    <property type="evidence" value="ECO:0007669"/>
    <property type="project" value="InterPro"/>
</dbReference>
<evidence type="ECO:0000313" key="8">
    <source>
        <dbReference type="Proteomes" id="UP000515151"/>
    </source>
</evidence>
<name>A0A6P8ENY9_PUNGR</name>
<evidence type="ECO:0000256" key="4">
    <source>
        <dbReference type="ARBA" id="ARBA00022692"/>
    </source>
</evidence>
<dbReference type="OrthoDB" id="602011at2759"/>
<keyword evidence="6" id="KW-0472">Membrane</keyword>
<dbReference type="PANTHER" id="PTHR47855:SF5">
    <property type="match status" value="1"/>
</dbReference>
<dbReference type="PANTHER" id="PTHR47855">
    <property type="entry name" value="OS01G0525701 PROTEIN"/>
    <property type="match status" value="1"/>
</dbReference>
<evidence type="ECO:0000313" key="9">
    <source>
        <dbReference type="RefSeq" id="XP_031406906.1"/>
    </source>
</evidence>
<keyword evidence="5" id="KW-1133">Transmembrane helix</keyword>
<organism evidence="8 9">
    <name type="scientific">Punica granatum</name>
    <name type="common">Pomegranate</name>
    <dbReference type="NCBI Taxonomy" id="22663"/>
    <lineage>
        <taxon>Eukaryota</taxon>
        <taxon>Viridiplantae</taxon>
        <taxon>Streptophyta</taxon>
        <taxon>Embryophyta</taxon>
        <taxon>Tracheophyta</taxon>
        <taxon>Spermatophyta</taxon>
        <taxon>Magnoliopsida</taxon>
        <taxon>eudicotyledons</taxon>
        <taxon>Gunneridae</taxon>
        <taxon>Pentapetalae</taxon>
        <taxon>rosids</taxon>
        <taxon>malvids</taxon>
        <taxon>Myrtales</taxon>
        <taxon>Lythraceae</taxon>
        <taxon>Punica</taxon>
    </lineage>
</organism>
<keyword evidence="3" id="KW-1003">Cell membrane</keyword>
<dbReference type="GeneID" id="116215366"/>
<accession>A0A6P8ENY9</accession>
<evidence type="ECO:0000256" key="7">
    <source>
        <dbReference type="ARBA" id="ARBA00024340"/>
    </source>
</evidence>
<evidence type="ECO:0000256" key="6">
    <source>
        <dbReference type="ARBA" id="ARBA00023136"/>
    </source>
</evidence>
<sequence length="48" mass="5674">MRSGAKMMEGSSKRKLIPCKGLGRFLKEQRSRLYIIRRCVVMLLCWQD</sequence>
<dbReference type="GO" id="GO:0005886">
    <property type="term" value="C:plasma membrane"/>
    <property type="evidence" value="ECO:0007669"/>
    <property type="project" value="UniProtKB-SubCell"/>
</dbReference>
<evidence type="ECO:0000256" key="3">
    <source>
        <dbReference type="ARBA" id="ARBA00022475"/>
    </source>
</evidence>
<dbReference type="Proteomes" id="UP000515151">
    <property type="component" value="Chromosome 7"/>
</dbReference>
<keyword evidence="2" id="KW-0217">Developmental protein</keyword>
<evidence type="ECO:0000256" key="5">
    <source>
        <dbReference type="ARBA" id="ARBA00022989"/>
    </source>
</evidence>
<comment type="similarity">
    <text evidence="7">Belongs to the DVL/RTFL small polypeptides family.</text>
</comment>
<dbReference type="InterPro" id="IPR012552">
    <property type="entry name" value="DVL"/>
</dbReference>
<dbReference type="Pfam" id="PF08137">
    <property type="entry name" value="DVL"/>
    <property type="match status" value="1"/>
</dbReference>
<dbReference type="RefSeq" id="XP_031406906.1">
    <property type="nucleotide sequence ID" value="XM_031551046.1"/>
</dbReference>
<dbReference type="AlphaFoldDB" id="A0A6P8ENY9"/>